<name>A0ACC2L3F1_PERAE</name>
<dbReference type="Proteomes" id="UP001234297">
    <property type="component" value="Chromosome 6"/>
</dbReference>
<evidence type="ECO:0000313" key="1">
    <source>
        <dbReference type="EMBL" id="KAJ8627969.1"/>
    </source>
</evidence>
<reference evidence="1 2" key="1">
    <citation type="journal article" date="2022" name="Hortic Res">
        <title>A haplotype resolved chromosomal level avocado genome allows analysis of novel avocado genes.</title>
        <authorList>
            <person name="Nath O."/>
            <person name="Fletcher S.J."/>
            <person name="Hayward A."/>
            <person name="Shaw L.M."/>
            <person name="Masouleh A.K."/>
            <person name="Furtado A."/>
            <person name="Henry R.J."/>
            <person name="Mitter N."/>
        </authorList>
    </citation>
    <scope>NUCLEOTIDE SEQUENCE [LARGE SCALE GENOMIC DNA]</scope>
    <source>
        <strain evidence="2">cv. Hass</strain>
    </source>
</reference>
<dbReference type="EMBL" id="CM056814">
    <property type="protein sequence ID" value="KAJ8627969.1"/>
    <property type="molecule type" value="Genomic_DNA"/>
</dbReference>
<sequence>MGEEFWRCFSRLGGAQLEKKTSNHPPFLLSSSSPIQANCFFGAAATEISGPLCWLWFLHNSAAIRILFVNGGQPFFIVNGNNTTDSDIGNGNDDNARKPFPAMAASPVERSDDQMICFSSLCIVADPI</sequence>
<gene>
    <name evidence="1" type="ORF">MRB53_021276</name>
</gene>
<proteinExistence type="predicted"/>
<evidence type="ECO:0000313" key="2">
    <source>
        <dbReference type="Proteomes" id="UP001234297"/>
    </source>
</evidence>
<keyword evidence="2" id="KW-1185">Reference proteome</keyword>
<protein>
    <submittedName>
        <fullName evidence="1">Uncharacterized protein</fullName>
    </submittedName>
</protein>
<organism evidence="1 2">
    <name type="scientific">Persea americana</name>
    <name type="common">Avocado</name>
    <dbReference type="NCBI Taxonomy" id="3435"/>
    <lineage>
        <taxon>Eukaryota</taxon>
        <taxon>Viridiplantae</taxon>
        <taxon>Streptophyta</taxon>
        <taxon>Embryophyta</taxon>
        <taxon>Tracheophyta</taxon>
        <taxon>Spermatophyta</taxon>
        <taxon>Magnoliopsida</taxon>
        <taxon>Magnoliidae</taxon>
        <taxon>Laurales</taxon>
        <taxon>Lauraceae</taxon>
        <taxon>Persea</taxon>
    </lineage>
</organism>
<comment type="caution">
    <text evidence="1">The sequence shown here is derived from an EMBL/GenBank/DDBJ whole genome shotgun (WGS) entry which is preliminary data.</text>
</comment>
<accession>A0ACC2L3F1</accession>